<evidence type="ECO:0008006" key="4">
    <source>
        <dbReference type="Google" id="ProtNLM"/>
    </source>
</evidence>
<name>A0A0F5L5J9_9HYPH</name>
<accession>A0A0F5L5J9</accession>
<keyword evidence="3" id="KW-1185">Reference proteome</keyword>
<evidence type="ECO:0000313" key="3">
    <source>
        <dbReference type="Proteomes" id="UP000033514"/>
    </source>
</evidence>
<proteinExistence type="predicted"/>
<dbReference type="RefSeq" id="WP_046143943.1">
    <property type="nucleotide sequence ID" value="NZ_LAJG01000025.1"/>
</dbReference>
<feature type="compositionally biased region" description="Polar residues" evidence="1">
    <location>
        <begin position="1"/>
        <end position="12"/>
    </location>
</feature>
<dbReference type="AlphaFoldDB" id="A0A0F5L5J9"/>
<sequence>MATKNGSQSKSGGVTGGLTKRLLSMGNVKRSPQIGKSRARKRQEKLHPLLRGAEARGVRGRGRDIYTGSVPMFSLGGKLLDGEGATEIDFWTVVDFAEEGLLEADAQWHPIQFELYDRVRFWIPDGRLVRRDRARPTLIEIKPLSSVRIDPVEDPIGAKVVKDWMAALTSAADREGADFELITDFEVRTEPRFWNAQMMHRALGTRFSDKFIDAVVDELPRLPAASTVSELADLIPDIGPAALSICCCLDRKGHIRLDRSTPFRPASMFANYRTAGQRSAIVEGDHP</sequence>
<organism evidence="2 3">
    <name type="scientific">Devosia soli</name>
    <dbReference type="NCBI Taxonomy" id="361041"/>
    <lineage>
        <taxon>Bacteria</taxon>
        <taxon>Pseudomonadati</taxon>
        <taxon>Pseudomonadota</taxon>
        <taxon>Alphaproteobacteria</taxon>
        <taxon>Hyphomicrobiales</taxon>
        <taxon>Devosiaceae</taxon>
        <taxon>Devosia</taxon>
    </lineage>
</organism>
<dbReference type="EMBL" id="LAJG01000025">
    <property type="protein sequence ID" value="KKB77494.1"/>
    <property type="molecule type" value="Genomic_DNA"/>
</dbReference>
<feature type="region of interest" description="Disordered" evidence="1">
    <location>
        <begin position="1"/>
        <end position="46"/>
    </location>
</feature>
<dbReference type="OrthoDB" id="8452681at2"/>
<dbReference type="Proteomes" id="UP000033514">
    <property type="component" value="Unassembled WGS sequence"/>
</dbReference>
<evidence type="ECO:0000313" key="2">
    <source>
        <dbReference type="EMBL" id="KKB77494.1"/>
    </source>
</evidence>
<dbReference type="STRING" id="361041.VW35_15255"/>
<evidence type="ECO:0000256" key="1">
    <source>
        <dbReference type="SAM" id="MobiDB-lite"/>
    </source>
</evidence>
<protein>
    <recommendedName>
        <fullName evidence="4">TnsA endonuclease N-terminal domain-containing protein</fullName>
    </recommendedName>
</protein>
<gene>
    <name evidence="2" type="ORF">VW35_15255</name>
</gene>
<reference evidence="2 3" key="1">
    <citation type="submission" date="2015-03" db="EMBL/GenBank/DDBJ databases">
        <authorList>
            <person name="Hassan Y.I."/>
            <person name="Lepp D."/>
            <person name="Zhou T."/>
        </authorList>
    </citation>
    <scope>NUCLEOTIDE SEQUENCE [LARGE SCALE GENOMIC DNA]</scope>
    <source>
        <strain evidence="2 3">GH2-10</strain>
    </source>
</reference>
<comment type="caution">
    <text evidence="2">The sequence shown here is derived from an EMBL/GenBank/DDBJ whole genome shotgun (WGS) entry which is preliminary data.</text>
</comment>
<dbReference type="PATRIC" id="fig|361041.3.peg.2443"/>